<keyword evidence="3" id="KW-1185">Reference proteome</keyword>
<gene>
    <name evidence="2" type="ORF">KUTeg_022128</name>
</gene>
<dbReference type="InterPro" id="IPR013786">
    <property type="entry name" value="AcylCoA_DH/ox_N"/>
</dbReference>
<protein>
    <recommendedName>
        <fullName evidence="1">Acyl-CoA dehydrogenase/oxidase N-terminal domain-containing protein</fullName>
    </recommendedName>
</protein>
<evidence type="ECO:0000259" key="1">
    <source>
        <dbReference type="Pfam" id="PF02771"/>
    </source>
</evidence>
<sequence>MAVFTKFVGEQELLQDQDSELWQQHQAQQQVINSQSLQEGYVLVDLSEEQKEYQQLARKFAREEIIPVAAEHDKTGEEI</sequence>
<dbReference type="EMBL" id="JARBDR010000919">
    <property type="protein sequence ID" value="KAJ8300609.1"/>
    <property type="molecule type" value="Genomic_DNA"/>
</dbReference>
<reference evidence="2 3" key="1">
    <citation type="submission" date="2022-12" db="EMBL/GenBank/DDBJ databases">
        <title>Chromosome-level genome of Tegillarca granosa.</title>
        <authorList>
            <person name="Kim J."/>
        </authorList>
    </citation>
    <scope>NUCLEOTIDE SEQUENCE [LARGE SCALE GENOMIC DNA]</scope>
    <source>
        <strain evidence="2">Teg-2019</strain>
        <tissue evidence="2">Adductor muscle</tissue>
    </source>
</reference>
<accession>A0ABQ9E5I5</accession>
<dbReference type="InterPro" id="IPR037069">
    <property type="entry name" value="AcylCoA_DH/ox_N_sf"/>
</dbReference>
<proteinExistence type="predicted"/>
<evidence type="ECO:0000313" key="3">
    <source>
        <dbReference type="Proteomes" id="UP001217089"/>
    </source>
</evidence>
<feature type="domain" description="Acyl-CoA dehydrogenase/oxidase N-terminal" evidence="1">
    <location>
        <begin position="47"/>
        <end position="77"/>
    </location>
</feature>
<comment type="caution">
    <text evidence="2">The sequence shown here is derived from an EMBL/GenBank/DDBJ whole genome shotgun (WGS) entry which is preliminary data.</text>
</comment>
<organism evidence="2 3">
    <name type="scientific">Tegillarca granosa</name>
    <name type="common">Malaysian cockle</name>
    <name type="synonym">Anadara granosa</name>
    <dbReference type="NCBI Taxonomy" id="220873"/>
    <lineage>
        <taxon>Eukaryota</taxon>
        <taxon>Metazoa</taxon>
        <taxon>Spiralia</taxon>
        <taxon>Lophotrochozoa</taxon>
        <taxon>Mollusca</taxon>
        <taxon>Bivalvia</taxon>
        <taxon>Autobranchia</taxon>
        <taxon>Pteriomorphia</taxon>
        <taxon>Arcoida</taxon>
        <taxon>Arcoidea</taxon>
        <taxon>Arcidae</taxon>
        <taxon>Tegillarca</taxon>
    </lineage>
</organism>
<dbReference type="Pfam" id="PF02771">
    <property type="entry name" value="Acyl-CoA_dh_N"/>
    <property type="match status" value="1"/>
</dbReference>
<name>A0ABQ9E5I5_TEGGR</name>
<dbReference type="Gene3D" id="1.10.540.10">
    <property type="entry name" value="Acyl-CoA dehydrogenase/oxidase, N-terminal domain"/>
    <property type="match status" value="1"/>
</dbReference>
<dbReference type="Proteomes" id="UP001217089">
    <property type="component" value="Unassembled WGS sequence"/>
</dbReference>
<evidence type="ECO:0000313" key="2">
    <source>
        <dbReference type="EMBL" id="KAJ8300609.1"/>
    </source>
</evidence>